<keyword evidence="3" id="KW-1185">Reference proteome</keyword>
<dbReference type="InterPro" id="IPR029045">
    <property type="entry name" value="ClpP/crotonase-like_dom_sf"/>
</dbReference>
<dbReference type="AlphaFoldDB" id="A0A7X6HF18"/>
<dbReference type="EMBL" id="JAAZSQ010000017">
    <property type="protein sequence ID" value="NKX55886.1"/>
    <property type="molecule type" value="Genomic_DNA"/>
</dbReference>
<proteinExistence type="inferred from homology"/>
<dbReference type="RefSeq" id="WP_168487724.1">
    <property type="nucleotide sequence ID" value="NZ_JAAZSQ010000017.1"/>
</dbReference>
<name>A0A7X6HF18_9MICC</name>
<evidence type="ECO:0000313" key="3">
    <source>
        <dbReference type="Proteomes" id="UP000544090"/>
    </source>
</evidence>
<sequence>MTAGFETLEFALRDGIAWLTLDRPDAANALNQQLADEFCQALALAEADQDCHVVVLAGNGRFFCAGGDVAAMAQTPERGAFVARLAGTMHQGLLRLARSSLVSIAAVHGPAAGAGLGLVLNADFAVASPQASFIGAYAGAGLSPDCGVSYLLPRAVGPRRATTVLLGGRPVGAQEALEWGLVGEIAGDGFLEQRVRELAETLASSPVQALGPTKRLLTAEAVNGYEAHLRLEQEQIAALSEHRDTAERLASFAARSQRLKTAVTD</sequence>
<dbReference type="InterPro" id="IPR001753">
    <property type="entry name" value="Enoyl-CoA_hydra/iso"/>
</dbReference>
<accession>A0A7X6HF18</accession>
<dbReference type="Gene3D" id="3.90.226.10">
    <property type="entry name" value="2-enoyl-CoA Hydratase, Chain A, domain 1"/>
    <property type="match status" value="1"/>
</dbReference>
<evidence type="ECO:0000313" key="2">
    <source>
        <dbReference type="EMBL" id="NKX55886.1"/>
    </source>
</evidence>
<dbReference type="Proteomes" id="UP000544090">
    <property type="component" value="Unassembled WGS sequence"/>
</dbReference>
<organism evidence="2 3">
    <name type="scientific">Arthrobacter mobilis</name>
    <dbReference type="NCBI Taxonomy" id="2724944"/>
    <lineage>
        <taxon>Bacteria</taxon>
        <taxon>Bacillati</taxon>
        <taxon>Actinomycetota</taxon>
        <taxon>Actinomycetes</taxon>
        <taxon>Micrococcales</taxon>
        <taxon>Micrococcaceae</taxon>
        <taxon>Arthrobacter</taxon>
    </lineage>
</organism>
<comment type="similarity">
    <text evidence="1">Belongs to the enoyl-CoA hydratase/isomerase family.</text>
</comment>
<reference evidence="2 3" key="1">
    <citation type="submission" date="2020-04" db="EMBL/GenBank/DDBJ databases">
        <title>Arthrobacter sp. nov.</title>
        <authorList>
            <person name="Liu S."/>
        </authorList>
    </citation>
    <scope>NUCLEOTIDE SEQUENCE [LARGE SCALE GENOMIC DNA]</scope>
    <source>
        <strain evidence="2 3">E918</strain>
    </source>
</reference>
<dbReference type="SUPFAM" id="SSF52096">
    <property type="entry name" value="ClpP/crotonase"/>
    <property type="match status" value="1"/>
</dbReference>
<dbReference type="PROSITE" id="PS00166">
    <property type="entry name" value="ENOYL_COA_HYDRATASE"/>
    <property type="match status" value="1"/>
</dbReference>
<comment type="caution">
    <text evidence="2">The sequence shown here is derived from an EMBL/GenBank/DDBJ whole genome shotgun (WGS) entry which is preliminary data.</text>
</comment>
<protein>
    <submittedName>
        <fullName evidence="2">Enoyl-CoA hydratase/isomerase family protein</fullName>
    </submittedName>
</protein>
<keyword evidence="2" id="KW-0413">Isomerase</keyword>
<dbReference type="PANTHER" id="PTHR43459:SF1">
    <property type="entry name" value="EG:BACN32G11.4 PROTEIN"/>
    <property type="match status" value="1"/>
</dbReference>
<dbReference type="GO" id="GO:0016853">
    <property type="term" value="F:isomerase activity"/>
    <property type="evidence" value="ECO:0007669"/>
    <property type="project" value="UniProtKB-KW"/>
</dbReference>
<dbReference type="CDD" id="cd06558">
    <property type="entry name" value="crotonase-like"/>
    <property type="match status" value="1"/>
</dbReference>
<dbReference type="InterPro" id="IPR018376">
    <property type="entry name" value="Enoyl-CoA_hyd/isom_CS"/>
</dbReference>
<dbReference type="PANTHER" id="PTHR43459">
    <property type="entry name" value="ENOYL-COA HYDRATASE"/>
    <property type="match status" value="1"/>
</dbReference>
<gene>
    <name evidence="2" type="ORF">HGG74_15330</name>
</gene>
<evidence type="ECO:0000256" key="1">
    <source>
        <dbReference type="RuleBase" id="RU003707"/>
    </source>
</evidence>
<dbReference type="Pfam" id="PF00378">
    <property type="entry name" value="ECH_1"/>
    <property type="match status" value="1"/>
</dbReference>